<sequence>MDVASVLHMNGGTEEASYANNSLLQKKVMSLTRPIRDEVIRSIYKEKLPKSLAIADLGCSSGSNTLFMTCELIETVEMLCKELSHESPEYVIFLNDLPGNDFNNIFKSIECFKQNLGTRVVGEIGQCFITGLPGSFFGRILPTSSLHFFHSSYSLHFLSQVPEDVDNNKGNICWTSKSPLNVQRAYYQQFQRDFSLFLKCRAEELIEGGRMVLILGGRSSSDPSNNESCYILELLAKALNNMVSEGIIKKDQIDSFNIPIYTPSPSELKLEIEKEGSFILNHLEVSEISWKAACGDELNDNSGYKVAQLVRAAMEPVLASHFGEAIMDDIFYRYQDILADRMSKEKTVFLNLVASLTKTT</sequence>
<evidence type="ECO:0000256" key="1">
    <source>
        <dbReference type="ARBA" id="ARBA00022603"/>
    </source>
</evidence>
<keyword evidence="2" id="KW-0808">Transferase</keyword>
<accession>A0AAE1JII4</accession>
<dbReference type="InterPro" id="IPR005299">
    <property type="entry name" value="MeTrfase_7"/>
</dbReference>
<dbReference type="Proteomes" id="UP001293593">
    <property type="component" value="Unassembled WGS sequence"/>
</dbReference>
<evidence type="ECO:0000256" key="4">
    <source>
        <dbReference type="ARBA" id="ARBA00022842"/>
    </source>
</evidence>
<dbReference type="GO" id="GO:0032259">
    <property type="term" value="P:methylation"/>
    <property type="evidence" value="ECO:0007669"/>
    <property type="project" value="UniProtKB-KW"/>
</dbReference>
<dbReference type="InterPro" id="IPR042086">
    <property type="entry name" value="MeTrfase_capping"/>
</dbReference>
<evidence type="ECO:0000256" key="3">
    <source>
        <dbReference type="ARBA" id="ARBA00022723"/>
    </source>
</evidence>
<organism evidence="5 6">
    <name type="scientific">Acacia crassicarpa</name>
    <name type="common">northern wattle</name>
    <dbReference type="NCBI Taxonomy" id="499986"/>
    <lineage>
        <taxon>Eukaryota</taxon>
        <taxon>Viridiplantae</taxon>
        <taxon>Streptophyta</taxon>
        <taxon>Embryophyta</taxon>
        <taxon>Tracheophyta</taxon>
        <taxon>Spermatophyta</taxon>
        <taxon>Magnoliopsida</taxon>
        <taxon>eudicotyledons</taxon>
        <taxon>Gunneridae</taxon>
        <taxon>Pentapetalae</taxon>
        <taxon>rosids</taxon>
        <taxon>fabids</taxon>
        <taxon>Fabales</taxon>
        <taxon>Fabaceae</taxon>
        <taxon>Caesalpinioideae</taxon>
        <taxon>mimosoid clade</taxon>
        <taxon>Acacieae</taxon>
        <taxon>Acacia</taxon>
    </lineage>
</organism>
<dbReference type="Gene3D" id="1.10.1200.270">
    <property type="entry name" value="Methyltransferase, alpha-helical capping domain"/>
    <property type="match status" value="1"/>
</dbReference>
<dbReference type="Pfam" id="PF03492">
    <property type="entry name" value="Methyltransf_7"/>
    <property type="match status" value="1"/>
</dbReference>
<evidence type="ECO:0000256" key="2">
    <source>
        <dbReference type="ARBA" id="ARBA00022679"/>
    </source>
</evidence>
<comment type="caution">
    <text evidence="5">The sequence shown here is derived from an EMBL/GenBank/DDBJ whole genome shotgun (WGS) entry which is preliminary data.</text>
</comment>
<dbReference type="EMBL" id="JAWXYG010000015">
    <property type="protein sequence ID" value="KAK4253819.1"/>
    <property type="molecule type" value="Genomic_DNA"/>
</dbReference>
<dbReference type="AlphaFoldDB" id="A0AAE1JII4"/>
<keyword evidence="1" id="KW-0489">Methyltransferase</keyword>
<dbReference type="GO" id="GO:0046872">
    <property type="term" value="F:metal ion binding"/>
    <property type="evidence" value="ECO:0007669"/>
    <property type="project" value="UniProtKB-KW"/>
</dbReference>
<dbReference type="PANTHER" id="PTHR31009">
    <property type="entry name" value="S-ADENOSYL-L-METHIONINE:CARBOXYL METHYLTRANSFERASE FAMILY PROTEIN"/>
    <property type="match status" value="1"/>
</dbReference>
<proteinExistence type="predicted"/>
<protein>
    <submittedName>
        <fullName evidence="5">Uncharacterized protein</fullName>
    </submittedName>
</protein>
<name>A0AAE1JII4_9FABA</name>
<keyword evidence="6" id="KW-1185">Reference proteome</keyword>
<dbReference type="SUPFAM" id="SSF53335">
    <property type="entry name" value="S-adenosyl-L-methionine-dependent methyltransferases"/>
    <property type="match status" value="1"/>
</dbReference>
<keyword evidence="3" id="KW-0479">Metal-binding</keyword>
<gene>
    <name evidence="5" type="ORF">QN277_010444</name>
</gene>
<keyword evidence="4" id="KW-0460">Magnesium</keyword>
<evidence type="ECO:0000313" key="5">
    <source>
        <dbReference type="EMBL" id="KAK4253819.1"/>
    </source>
</evidence>
<reference evidence="5" key="1">
    <citation type="submission" date="2023-10" db="EMBL/GenBank/DDBJ databases">
        <title>Chromosome-level genome of the transformable northern wattle, Acacia crassicarpa.</title>
        <authorList>
            <person name="Massaro I."/>
            <person name="Sinha N.R."/>
            <person name="Poethig S."/>
            <person name="Leichty A.R."/>
        </authorList>
    </citation>
    <scope>NUCLEOTIDE SEQUENCE</scope>
    <source>
        <strain evidence="5">Acra3RX</strain>
        <tissue evidence="5">Leaf</tissue>
    </source>
</reference>
<dbReference type="GO" id="GO:0008168">
    <property type="term" value="F:methyltransferase activity"/>
    <property type="evidence" value="ECO:0007669"/>
    <property type="project" value="UniProtKB-KW"/>
</dbReference>
<dbReference type="Gene3D" id="3.40.50.150">
    <property type="entry name" value="Vaccinia Virus protein VP39"/>
    <property type="match status" value="1"/>
</dbReference>
<dbReference type="InterPro" id="IPR029063">
    <property type="entry name" value="SAM-dependent_MTases_sf"/>
</dbReference>
<evidence type="ECO:0000313" key="6">
    <source>
        <dbReference type="Proteomes" id="UP001293593"/>
    </source>
</evidence>